<evidence type="ECO:0000259" key="1">
    <source>
        <dbReference type="Pfam" id="PF06114"/>
    </source>
</evidence>
<geneLocation type="plasmid" evidence="2 3">
    <name>pVP-16-VB00198-1</name>
</geneLocation>
<accession>A0AA46URT9</accession>
<proteinExistence type="predicted"/>
<organism evidence="2 3">
    <name type="scientific">Vibrio parahaemolyticus</name>
    <dbReference type="NCBI Taxonomy" id="670"/>
    <lineage>
        <taxon>Bacteria</taxon>
        <taxon>Pseudomonadati</taxon>
        <taxon>Pseudomonadota</taxon>
        <taxon>Gammaproteobacteria</taxon>
        <taxon>Vibrionales</taxon>
        <taxon>Vibrionaceae</taxon>
        <taxon>Vibrio</taxon>
    </lineage>
</organism>
<sequence>MVFDAIGNPSTFIDMYWNWKIPVDIESISNNLGLSVVFDNELNSELEAKLNIAYSKSGFKRYDLHLRPSISDAQKRYMISHVIAYISMHHHSIHEGDANFFTIEDFSLESKSWSIRRCQQLALEYIIPKEAVDYLILKERITDLSVLANKLGVSENAVYERLTQLKWLTMSAA</sequence>
<dbReference type="EMBL" id="CP097357">
    <property type="protein sequence ID" value="UYV29956.1"/>
    <property type="molecule type" value="Genomic_DNA"/>
</dbReference>
<keyword evidence="2" id="KW-0614">Plasmid</keyword>
<gene>
    <name evidence="2" type="ORF">M5598_28640</name>
</gene>
<dbReference type="Proteomes" id="UP001163036">
    <property type="component" value="Plasmid pVP-16-VB00198-1"/>
</dbReference>
<dbReference type="InterPro" id="IPR010359">
    <property type="entry name" value="IrrE_HExxH"/>
</dbReference>
<evidence type="ECO:0000313" key="3">
    <source>
        <dbReference type="Proteomes" id="UP001163036"/>
    </source>
</evidence>
<protein>
    <submittedName>
        <fullName evidence="2">ImmA/IrrE family metallo-endopeptidase</fullName>
    </submittedName>
</protein>
<reference evidence="2" key="1">
    <citation type="submission" date="2022-05" db="EMBL/GenBank/DDBJ databases">
        <title>Megaplasmid of Vibrio parahaemolyticus.</title>
        <authorList>
            <person name="Strauch E."/>
            <person name="Borowiak M."/>
        </authorList>
    </citation>
    <scope>NUCLEOTIDE SEQUENCE</scope>
    <source>
        <strain evidence="2">16-VB00198</strain>
        <plasmid evidence="2">pVP-16-VB00198-1</plasmid>
    </source>
</reference>
<dbReference type="RefSeq" id="WP_053314126.1">
    <property type="nucleotide sequence ID" value="NZ_CP062152.1"/>
</dbReference>
<dbReference type="AlphaFoldDB" id="A0AA46URT9"/>
<name>A0AA46URT9_VIBPH</name>
<dbReference type="Pfam" id="PF06114">
    <property type="entry name" value="Peptidase_M78"/>
    <property type="match status" value="1"/>
</dbReference>
<feature type="domain" description="IrrE N-terminal-like" evidence="1">
    <location>
        <begin position="57"/>
        <end position="163"/>
    </location>
</feature>
<evidence type="ECO:0000313" key="2">
    <source>
        <dbReference type="EMBL" id="UYV29956.1"/>
    </source>
</evidence>